<name>A0ABY4FEV3_9BACT</name>
<evidence type="ECO:0000313" key="2">
    <source>
        <dbReference type="Proteomes" id="UP000831785"/>
    </source>
</evidence>
<proteinExistence type="predicted"/>
<accession>A0ABY4FEV3</accession>
<dbReference type="RefSeq" id="WP_244723501.1">
    <property type="nucleotide sequence ID" value="NZ_CP095049.1"/>
</dbReference>
<dbReference type="InterPro" id="IPR025630">
    <property type="entry name" value="DUF4288"/>
</dbReference>
<dbReference type="EMBL" id="CP095049">
    <property type="protein sequence ID" value="UOQ55207.1"/>
    <property type="molecule type" value="Genomic_DNA"/>
</dbReference>
<organism evidence="1 2">
    <name type="scientific">Hymenobacter cellulosivorans</name>
    <dbReference type="NCBI Taxonomy" id="2932249"/>
    <lineage>
        <taxon>Bacteria</taxon>
        <taxon>Pseudomonadati</taxon>
        <taxon>Bacteroidota</taxon>
        <taxon>Cytophagia</taxon>
        <taxon>Cytophagales</taxon>
        <taxon>Hymenobacteraceae</taxon>
        <taxon>Hymenobacter</taxon>
    </lineage>
</organism>
<reference evidence="1 2" key="1">
    <citation type="submission" date="2022-04" db="EMBL/GenBank/DDBJ databases">
        <title>Hymenobacter sp. isolated from the air.</title>
        <authorList>
            <person name="Won M."/>
            <person name="Lee C.-M."/>
            <person name="Woen H.-Y."/>
            <person name="Kwon S.-W."/>
        </authorList>
    </citation>
    <scope>NUCLEOTIDE SEQUENCE [LARGE SCALE GENOMIC DNA]</scope>
    <source>
        <strain evidence="2">5116 S-27</strain>
    </source>
</reference>
<gene>
    <name evidence="1" type="ORF">MUN80_10715</name>
</gene>
<protein>
    <submittedName>
        <fullName evidence="1">DUF4288 domain-containing protein</fullName>
    </submittedName>
</protein>
<keyword evidence="2" id="KW-1185">Reference proteome</keyword>
<dbReference type="Proteomes" id="UP000831785">
    <property type="component" value="Chromosome"/>
</dbReference>
<dbReference type="Pfam" id="PF14119">
    <property type="entry name" value="DUF4288"/>
    <property type="match status" value="1"/>
</dbReference>
<sequence>MALSKILNENEWPLAAALASAVATVTIHFPWPANDQLLDLAPEKRKAAIGDLMRAHIDEVVNSGLLQSYTVEMVERRRPRSVRAEVTLDNLPALCQLPDMDRVVITKVNGLKKKRLRPAKKLKFHCVKMTVAIQIEGAKTGLQKYEERYVLLKATSCDDAYSRVEATRADYAEPYLNSDGYFVRWQIESLDDCYETGIETATEFNSPSGVEVFSILKNRRLTPERAWGGK</sequence>
<evidence type="ECO:0000313" key="1">
    <source>
        <dbReference type="EMBL" id="UOQ55207.1"/>
    </source>
</evidence>